<gene>
    <name evidence="2" type="ORF">PMEA_00016578</name>
</gene>
<evidence type="ECO:0000313" key="2">
    <source>
        <dbReference type="EMBL" id="CAH3035968.1"/>
    </source>
</evidence>
<feature type="compositionally biased region" description="Basic and acidic residues" evidence="1">
    <location>
        <begin position="101"/>
        <end position="117"/>
    </location>
</feature>
<dbReference type="Proteomes" id="UP001159428">
    <property type="component" value="Unassembled WGS sequence"/>
</dbReference>
<evidence type="ECO:0000313" key="3">
    <source>
        <dbReference type="Proteomes" id="UP001159428"/>
    </source>
</evidence>
<evidence type="ECO:0000256" key="1">
    <source>
        <dbReference type="SAM" id="MobiDB-lite"/>
    </source>
</evidence>
<name>A0AAU9VPQ7_9CNID</name>
<reference evidence="2 3" key="1">
    <citation type="submission" date="2022-05" db="EMBL/GenBank/DDBJ databases">
        <authorList>
            <consortium name="Genoscope - CEA"/>
            <person name="William W."/>
        </authorList>
    </citation>
    <scope>NUCLEOTIDE SEQUENCE [LARGE SCALE GENOMIC DNA]</scope>
</reference>
<feature type="region of interest" description="Disordered" evidence="1">
    <location>
        <begin position="1"/>
        <end position="31"/>
    </location>
</feature>
<accession>A0AAU9VPQ7</accession>
<proteinExistence type="predicted"/>
<feature type="region of interest" description="Disordered" evidence="1">
    <location>
        <begin position="72"/>
        <end position="156"/>
    </location>
</feature>
<feature type="compositionally biased region" description="Polar residues" evidence="1">
    <location>
        <begin position="118"/>
        <end position="132"/>
    </location>
</feature>
<keyword evidence="3" id="KW-1185">Reference proteome</keyword>
<dbReference type="EMBL" id="CALNXJ010000003">
    <property type="protein sequence ID" value="CAH3035968.1"/>
    <property type="molecule type" value="Genomic_DNA"/>
</dbReference>
<feature type="compositionally biased region" description="Basic and acidic residues" evidence="1">
    <location>
        <begin position="22"/>
        <end position="31"/>
    </location>
</feature>
<feature type="compositionally biased region" description="Polar residues" evidence="1">
    <location>
        <begin position="1"/>
        <end position="12"/>
    </location>
</feature>
<dbReference type="AlphaFoldDB" id="A0AAU9VPQ7"/>
<sequence length="156" mass="17257">MANNNPTVNSLKSRVKKGNTRISKDDATDRARTIEMLQKLEKMEEKSPSNSNNNNMLGTVDLPMRKSASFQNITELSEDCPIDLGRRGSDPRFTPSRPVGAKRDASGRRQKPWELRRSSTPTPGSLDVSSILHTALGRFSPDVGRTSVKEGEESDD</sequence>
<comment type="caution">
    <text evidence="2">The sequence shown here is derived from an EMBL/GenBank/DDBJ whole genome shotgun (WGS) entry which is preliminary data.</text>
</comment>
<feature type="compositionally biased region" description="Basic and acidic residues" evidence="1">
    <location>
        <begin position="147"/>
        <end position="156"/>
    </location>
</feature>
<protein>
    <submittedName>
        <fullName evidence="2">Uncharacterized protein</fullName>
    </submittedName>
</protein>
<organism evidence="2 3">
    <name type="scientific">Pocillopora meandrina</name>
    <dbReference type="NCBI Taxonomy" id="46732"/>
    <lineage>
        <taxon>Eukaryota</taxon>
        <taxon>Metazoa</taxon>
        <taxon>Cnidaria</taxon>
        <taxon>Anthozoa</taxon>
        <taxon>Hexacorallia</taxon>
        <taxon>Scleractinia</taxon>
        <taxon>Astrocoeniina</taxon>
        <taxon>Pocilloporidae</taxon>
        <taxon>Pocillopora</taxon>
    </lineage>
</organism>